<dbReference type="PANTHER" id="PTHR14195">
    <property type="entry name" value="G PATCH DOMAIN CONTAINING PROTEIN 2"/>
    <property type="match status" value="1"/>
</dbReference>
<dbReference type="EMBL" id="CP119902">
    <property type="protein sequence ID" value="WFD23068.1"/>
    <property type="molecule type" value="Genomic_DNA"/>
</dbReference>
<feature type="compositionally biased region" description="Basic and acidic residues" evidence="9">
    <location>
        <begin position="1812"/>
        <end position="1830"/>
    </location>
</feature>
<dbReference type="InterPro" id="IPR001374">
    <property type="entry name" value="R3H_dom"/>
</dbReference>
<feature type="domain" description="G-patch" evidence="10">
    <location>
        <begin position="565"/>
        <end position="587"/>
    </location>
</feature>
<feature type="compositionally biased region" description="Low complexity" evidence="9">
    <location>
        <begin position="166"/>
        <end position="180"/>
    </location>
</feature>
<feature type="compositionally biased region" description="Polar residues" evidence="9">
    <location>
        <begin position="1378"/>
        <end position="1390"/>
    </location>
</feature>
<feature type="region of interest" description="Disordered" evidence="9">
    <location>
        <begin position="313"/>
        <end position="441"/>
    </location>
</feature>
<reference evidence="12" key="1">
    <citation type="submission" date="2023-03" db="EMBL/GenBank/DDBJ databases">
        <title>Mating type loci evolution in Malassezia.</title>
        <authorList>
            <person name="Coelho M.A."/>
        </authorList>
    </citation>
    <scope>NUCLEOTIDE SEQUENCE</scope>
    <source>
        <strain evidence="12">CBS 12830</strain>
    </source>
</reference>
<feature type="compositionally biased region" description="Basic and acidic residues" evidence="9">
    <location>
        <begin position="1057"/>
        <end position="1079"/>
    </location>
</feature>
<dbReference type="Gene3D" id="3.30.1370.50">
    <property type="entry name" value="R3H-like domain"/>
    <property type="match status" value="1"/>
</dbReference>
<dbReference type="InterPro" id="IPR034082">
    <property type="entry name" value="R3H_G-patch"/>
</dbReference>
<feature type="compositionally biased region" description="Basic and acidic residues" evidence="9">
    <location>
        <begin position="1853"/>
        <end position="1862"/>
    </location>
</feature>
<feature type="compositionally biased region" description="Low complexity" evidence="9">
    <location>
        <begin position="1531"/>
        <end position="1546"/>
    </location>
</feature>
<feature type="region of interest" description="Disordered" evidence="9">
    <location>
        <begin position="1190"/>
        <end position="1546"/>
    </location>
</feature>
<feature type="compositionally biased region" description="Low complexity" evidence="9">
    <location>
        <begin position="938"/>
        <end position="953"/>
    </location>
</feature>
<evidence type="ECO:0000256" key="2">
    <source>
        <dbReference type="ARBA" id="ARBA00004496"/>
    </source>
</evidence>
<feature type="region of interest" description="Disordered" evidence="9">
    <location>
        <begin position="639"/>
        <end position="866"/>
    </location>
</feature>
<dbReference type="GO" id="GO:0005634">
    <property type="term" value="C:nucleus"/>
    <property type="evidence" value="ECO:0007669"/>
    <property type="project" value="UniProtKB-SubCell"/>
</dbReference>
<evidence type="ECO:0000313" key="13">
    <source>
        <dbReference type="Proteomes" id="UP001214415"/>
    </source>
</evidence>
<organism evidence="12 13">
    <name type="scientific">Malassezia equina</name>
    <dbReference type="NCBI Taxonomy" id="1381935"/>
    <lineage>
        <taxon>Eukaryota</taxon>
        <taxon>Fungi</taxon>
        <taxon>Dikarya</taxon>
        <taxon>Basidiomycota</taxon>
        <taxon>Ustilaginomycotina</taxon>
        <taxon>Malasseziomycetes</taxon>
        <taxon>Malasseziales</taxon>
        <taxon>Malasseziaceae</taxon>
        <taxon>Malassezia</taxon>
    </lineage>
</organism>
<feature type="compositionally biased region" description="Low complexity" evidence="9">
    <location>
        <begin position="1107"/>
        <end position="1124"/>
    </location>
</feature>
<feature type="compositionally biased region" description="Acidic residues" evidence="9">
    <location>
        <begin position="323"/>
        <end position="336"/>
    </location>
</feature>
<feature type="compositionally biased region" description="Low complexity" evidence="9">
    <location>
        <begin position="1285"/>
        <end position="1295"/>
    </location>
</feature>
<feature type="compositionally biased region" description="Low complexity" evidence="9">
    <location>
        <begin position="1834"/>
        <end position="1843"/>
    </location>
</feature>
<evidence type="ECO:0000259" key="11">
    <source>
        <dbReference type="PROSITE" id="PS51061"/>
    </source>
</evidence>
<feature type="region of interest" description="Disordered" evidence="9">
    <location>
        <begin position="897"/>
        <end position="1177"/>
    </location>
</feature>
<feature type="compositionally biased region" description="Polar residues" evidence="9">
    <location>
        <begin position="1468"/>
        <end position="1477"/>
    </location>
</feature>
<dbReference type="Pfam" id="PF01424">
    <property type="entry name" value="R3H"/>
    <property type="match status" value="1"/>
</dbReference>
<comment type="subcellular location">
    <subcellularLocation>
        <location evidence="2">Cytoplasm</location>
    </subcellularLocation>
    <subcellularLocation>
        <location evidence="1">Nucleus</location>
    </subcellularLocation>
</comment>
<keyword evidence="13" id="KW-1185">Reference proteome</keyword>
<feature type="region of interest" description="Disordered" evidence="9">
    <location>
        <begin position="1735"/>
        <end position="1754"/>
    </location>
</feature>
<evidence type="ECO:0000256" key="3">
    <source>
        <dbReference type="ARBA" id="ARBA00010306"/>
    </source>
</evidence>
<dbReference type="GO" id="GO:0003676">
    <property type="term" value="F:nucleic acid binding"/>
    <property type="evidence" value="ECO:0007669"/>
    <property type="project" value="UniProtKB-UniRule"/>
</dbReference>
<evidence type="ECO:0000256" key="4">
    <source>
        <dbReference type="ARBA" id="ARBA00018964"/>
    </source>
</evidence>
<feature type="compositionally biased region" description="Low complexity" evidence="9">
    <location>
        <begin position="1214"/>
        <end position="1223"/>
    </location>
</feature>
<gene>
    <name evidence="12" type="ORF">MEQU1_001752</name>
</gene>
<feature type="compositionally biased region" description="Polar residues" evidence="9">
    <location>
        <begin position="1038"/>
        <end position="1049"/>
    </location>
</feature>
<comment type="similarity">
    <text evidence="3">Belongs to the SQS1 family.</text>
</comment>
<evidence type="ECO:0000313" key="12">
    <source>
        <dbReference type="EMBL" id="WFD23068.1"/>
    </source>
</evidence>
<feature type="compositionally biased region" description="Low complexity" evidence="9">
    <location>
        <begin position="150"/>
        <end position="159"/>
    </location>
</feature>
<dbReference type="PROSITE" id="PS50174">
    <property type="entry name" value="G_PATCH"/>
    <property type="match status" value="1"/>
</dbReference>
<keyword evidence="6" id="KW-0507">mRNA processing</keyword>
<dbReference type="GO" id="GO:0006397">
    <property type="term" value="P:mRNA processing"/>
    <property type="evidence" value="ECO:0007669"/>
    <property type="project" value="UniProtKB-KW"/>
</dbReference>
<sequence>MTSQNRVPFDYRAAQRNATDPPADREQEWELEVNLTMEEDDEEDEEDEYENEDEDEEDKDEDFVIEAHKSMERTVAARRRMEGLYLNEHQQIIEKKEYNVLAMLKHANPLRRPILFVKASGVYDKGDKATPELEPLPMEAAKPAPKEASKPVPKQTPKTTPKETSKAAPKPTKADAVPPTTRDEAPRPASDPPSVTPARSPKRLKHAQHNDWTDDFLSLRLADQILESDAPRKPVSEQDAILADWLENAMLGDMSSMDVPDIPGITTDPFGPATTLEDIAIDAHEREQDAWESGSESDMDSDEFDMDDWHATMLQRVGASPESESDDEDMELDDLGSDAFLSDQGRVPPKSARMPPQFQDSLWADELQAQWEKDRSRKASKKKQREAARQAAAFDPFPNTHGHANTTKKSKKQRKQETRERRAALKALAEDEDATAPPAPPHSFAQINEWIMRFLDDPGRTTLSLPPMHKRDRAMVHNLADAYALKSKSRGQGQSRCPILYKTSRTGKSVDHKRVSRLIRTPFGTMDDDTFDHRGLGRTGRVRIDVAPRHREGAQVGGGAKQIAEDNIGHQLLRSMGWTTGEGLGQSKGRAEPSAPFSDRLRERLEQNERAMWLSHPERADPPLPPNALQNVLHAQSQAINSPSTSSLRLDLGTRASPRFDDGLDAPTLYAPPRRGTPSLPDLRRSAHSPSPLLDADASTVSPRPSARSGMPPMPADAAFHVAKAKEQVARTPAETPSRLLMRRYSSDDSSEDEIPSPYERPPTPHSLVRRTRASPLPNGSTLPLEPWEKTRSPPRPRPALRRTVSTVTIVRKTSSRVVPESASPSELPVPPVPLVPSLPGLTTRRTPEPPTPPPPQPDLSDWTSALDTLDAFEPRSLGLWGDPEPDASAGTVLVHDDTSSESAFEAPLKSPPVPQEPNQSQIRLIGGRAATESPRAGSVGSVWVSTPVSSPTQRRIVSGTPNQDMTRASMQTITRGMTTPRTVSTPRASQPSEAQPLRELVTASAAAAQERDGPVTELQRLSLSPTKPPPVPDEPGTSPTEEQASTIETAGPTPLSKDHDLLPMEQARPENRKIHGEAPVKATEALIGAPAAVDDTPAEPMPTASTSVAPTVPALAPAASLEPPAAPRDEAVQPEAKTETDALQSTPEAATEPFPRPPAPSREAPTVPTPSLASLVPCAGIEGPWSVFASPVRLPPVPIPTARAGAPVPPTRVPSVPSTPTRQGASRSTQPTHEAPAPLTVASDVSPTKSGRPNSNPFRRPGSTSSRADVSSHSSELPNLGPDASPAAVAGAAAFLQRRLQEKPTLPTIGPSPDVSGVARTHDDPDASMQTMPGGGPFVPEPPTNEWVSLLLEPQGEESDWDEAPASQTPRAPPSTGVVTTPPAMSSPATARELTALPGQLSPPLTSLATSPVLSMLGSPTQEPSPTRAVHGTPWKQGSLSAARSPAVQSTPPAPSTPSHAPKARAQGQTVSNESPSPALRRGPSMALPGTYVPSVSTSHPPTTPPTASPSTRALGKSKASPGRSTPSNRMATTPPRPAQRAARDYPGLQPQHSLVAPFELQNRSLVLPTGPDVKRPPGGFCLECMMRDEDMIDVKVDDPAVWERESDILFYEAIRWEHKVRDQGGEPSSTLPLRHPTLGTPLTHVPVRQVATGDALSVANLREHTEESRLSTHAKARTVQMFVKQQRRILGLEEVQDTSVRPPGPSVQPPSSPAPPITASPVGSGAPWPPYLSPVLSGSPQPNPYATPPLSTAPRAAAPVTLATIISQSSHATPASPTYGTRSPGPASVPAVPVPGPSSRSPGASPASPRPRDVSDTRSGRKSSESVRRPRPSYSSPERQSAGSPMRSPKRREPGVRRDGTPVSPTTASPRPPRATGLSAPVPAYAPAMDVAGDPEAGLTSELSMDDGPEDARKKQGQPLRGLFRKKPRADDSESVRSRRWAKSSQVSPELSMDDDDSKSFWKRLSRSPKSNSSHKSGRFGSVKMPPPPPVPPVPSTMSPAAQPRP</sequence>
<feature type="compositionally biased region" description="Low complexity" evidence="9">
    <location>
        <begin position="1446"/>
        <end position="1462"/>
    </location>
</feature>
<dbReference type="SMART" id="SM00393">
    <property type="entry name" value="R3H"/>
    <property type="match status" value="1"/>
</dbReference>
<feature type="region of interest" description="Disordered" evidence="9">
    <location>
        <begin position="578"/>
        <end position="598"/>
    </location>
</feature>
<evidence type="ECO:0000256" key="8">
    <source>
        <dbReference type="ARBA" id="ARBA00023242"/>
    </source>
</evidence>
<feature type="compositionally biased region" description="Basic and acidic residues" evidence="9">
    <location>
        <begin position="1128"/>
        <end position="1141"/>
    </location>
</feature>
<dbReference type="Proteomes" id="UP001214415">
    <property type="component" value="Chromosome 3"/>
</dbReference>
<name>A0AAF0ECK6_9BASI</name>
<feature type="compositionally biased region" description="Low complexity" evidence="9">
    <location>
        <begin position="1784"/>
        <end position="1809"/>
    </location>
</feature>
<dbReference type="GO" id="GO:0008380">
    <property type="term" value="P:RNA splicing"/>
    <property type="evidence" value="ECO:0007669"/>
    <property type="project" value="UniProtKB-KW"/>
</dbReference>
<feature type="compositionally biased region" description="Polar residues" evidence="9">
    <location>
        <begin position="954"/>
        <end position="994"/>
    </location>
</feature>
<feature type="compositionally biased region" description="Acidic residues" evidence="9">
    <location>
        <begin position="29"/>
        <end position="64"/>
    </location>
</feature>
<feature type="compositionally biased region" description="Polar residues" evidence="9">
    <location>
        <begin position="1224"/>
        <end position="1233"/>
    </location>
</feature>
<feature type="region of interest" description="Disordered" evidence="9">
    <location>
        <begin position="1"/>
        <end position="64"/>
    </location>
</feature>
<evidence type="ECO:0000256" key="9">
    <source>
        <dbReference type="SAM" id="MobiDB-lite"/>
    </source>
</evidence>
<dbReference type="InterPro" id="IPR051189">
    <property type="entry name" value="Splicing_assoc_domain"/>
</dbReference>
<keyword evidence="5" id="KW-0963">Cytoplasm</keyword>
<feature type="compositionally biased region" description="Polar residues" evidence="9">
    <location>
        <begin position="1244"/>
        <end position="1278"/>
    </location>
</feature>
<evidence type="ECO:0000256" key="6">
    <source>
        <dbReference type="ARBA" id="ARBA00022664"/>
    </source>
</evidence>
<dbReference type="CDD" id="cd02646">
    <property type="entry name" value="R3H_G-patch"/>
    <property type="match status" value="1"/>
</dbReference>
<feature type="compositionally biased region" description="Low complexity" evidence="9">
    <location>
        <begin position="818"/>
        <end position="827"/>
    </location>
</feature>
<accession>A0AAF0ECK6</accession>
<feature type="compositionally biased region" description="Pro residues" evidence="9">
    <location>
        <begin position="849"/>
        <end position="858"/>
    </location>
</feature>
<protein>
    <recommendedName>
        <fullName evidence="4">Protein SQS1</fullName>
    </recommendedName>
</protein>
<feature type="compositionally biased region" description="Low complexity" evidence="9">
    <location>
        <begin position="389"/>
        <end position="398"/>
    </location>
</feature>
<dbReference type="InterPro" id="IPR000467">
    <property type="entry name" value="G_patch_dom"/>
</dbReference>
<evidence type="ECO:0000256" key="7">
    <source>
        <dbReference type="ARBA" id="ARBA00023187"/>
    </source>
</evidence>
<feature type="region of interest" description="Disordered" evidence="9">
    <location>
        <begin position="1770"/>
        <end position="2008"/>
    </location>
</feature>
<evidence type="ECO:0000259" key="10">
    <source>
        <dbReference type="PROSITE" id="PS50174"/>
    </source>
</evidence>
<feature type="compositionally biased region" description="Polar residues" evidence="9">
    <location>
        <begin position="1404"/>
        <end position="1426"/>
    </location>
</feature>
<dbReference type="InterPro" id="IPR036867">
    <property type="entry name" value="R3H_dom_sf"/>
</dbReference>
<evidence type="ECO:0000256" key="5">
    <source>
        <dbReference type="ARBA" id="ARBA00022490"/>
    </source>
</evidence>
<feature type="domain" description="R3H" evidence="11">
    <location>
        <begin position="441"/>
        <end position="504"/>
    </location>
</feature>
<feature type="compositionally biased region" description="Pro residues" evidence="9">
    <location>
        <begin position="1987"/>
        <end position="1997"/>
    </location>
</feature>
<feature type="compositionally biased region" description="Polar residues" evidence="9">
    <location>
        <begin position="804"/>
        <end position="817"/>
    </location>
</feature>
<proteinExistence type="inferred from homology"/>
<dbReference type="PROSITE" id="PS51061">
    <property type="entry name" value="R3H"/>
    <property type="match status" value="1"/>
</dbReference>
<dbReference type="Pfam" id="PF01585">
    <property type="entry name" value="G-patch"/>
    <property type="match status" value="1"/>
</dbReference>
<keyword evidence="8" id="KW-0539">Nucleus</keyword>
<dbReference type="GO" id="GO:0005737">
    <property type="term" value="C:cytoplasm"/>
    <property type="evidence" value="ECO:0007669"/>
    <property type="project" value="UniProtKB-SubCell"/>
</dbReference>
<feature type="region of interest" description="Disordered" evidence="9">
    <location>
        <begin position="121"/>
        <end position="213"/>
    </location>
</feature>
<feature type="compositionally biased region" description="Polar residues" evidence="9">
    <location>
        <begin position="1770"/>
        <end position="1783"/>
    </location>
</feature>
<feature type="region of interest" description="Disordered" evidence="9">
    <location>
        <begin position="1695"/>
        <end position="1727"/>
    </location>
</feature>
<dbReference type="SUPFAM" id="SSF82708">
    <property type="entry name" value="R3H domain"/>
    <property type="match status" value="1"/>
</dbReference>
<feature type="compositionally biased region" description="Pro residues" evidence="9">
    <location>
        <begin position="1704"/>
        <end position="1720"/>
    </location>
</feature>
<feature type="compositionally biased region" description="Pro residues" evidence="9">
    <location>
        <begin position="828"/>
        <end position="837"/>
    </location>
</feature>
<keyword evidence="7" id="KW-0508">mRNA splicing</keyword>
<feature type="compositionally biased region" description="Polar residues" evidence="9">
    <location>
        <begin position="639"/>
        <end position="648"/>
    </location>
</feature>
<evidence type="ECO:0000256" key="1">
    <source>
        <dbReference type="ARBA" id="ARBA00004123"/>
    </source>
</evidence>
<feature type="compositionally biased region" description="Low complexity" evidence="9">
    <location>
        <begin position="132"/>
        <end position="143"/>
    </location>
</feature>